<dbReference type="AlphaFoldDB" id="S8D2D7"/>
<accession>S8D2D7</accession>
<feature type="non-terminal residue" evidence="7">
    <location>
        <position position="139"/>
    </location>
</feature>
<evidence type="ECO:0008006" key="9">
    <source>
        <dbReference type="Google" id="ProtNLM"/>
    </source>
</evidence>
<feature type="coiled-coil region" evidence="5">
    <location>
        <begin position="47"/>
        <end position="81"/>
    </location>
</feature>
<evidence type="ECO:0000256" key="4">
    <source>
        <dbReference type="ARBA" id="ARBA00023242"/>
    </source>
</evidence>
<dbReference type="OrthoDB" id="551633at2759"/>
<dbReference type="Pfam" id="PF09805">
    <property type="entry name" value="Nop25"/>
    <property type="match status" value="1"/>
</dbReference>
<comment type="subcellular location">
    <subcellularLocation>
        <location evidence="1">Nucleus</location>
        <location evidence="1">Nucleolus</location>
    </subcellularLocation>
</comment>
<protein>
    <recommendedName>
        <fullName evidence="9">Ribosomal RNA-processing protein 17</fullName>
    </recommendedName>
</protein>
<evidence type="ECO:0000256" key="3">
    <source>
        <dbReference type="ARBA" id="ARBA00023054"/>
    </source>
</evidence>
<evidence type="ECO:0000313" key="8">
    <source>
        <dbReference type="Proteomes" id="UP000015453"/>
    </source>
</evidence>
<dbReference type="GO" id="GO:0005730">
    <property type="term" value="C:nucleolus"/>
    <property type="evidence" value="ECO:0007669"/>
    <property type="project" value="UniProtKB-SubCell"/>
</dbReference>
<evidence type="ECO:0000256" key="1">
    <source>
        <dbReference type="ARBA" id="ARBA00004604"/>
    </source>
</evidence>
<keyword evidence="4" id="KW-0539">Nucleus</keyword>
<evidence type="ECO:0000313" key="7">
    <source>
        <dbReference type="EMBL" id="EPS73869.1"/>
    </source>
</evidence>
<evidence type="ECO:0000256" key="2">
    <source>
        <dbReference type="ARBA" id="ARBA00007175"/>
    </source>
</evidence>
<feature type="compositionally biased region" description="Acidic residues" evidence="6">
    <location>
        <begin position="95"/>
        <end position="113"/>
    </location>
</feature>
<dbReference type="PANTHER" id="PTHR14577">
    <property type="entry name" value="NUCLEOLAR PROTEIN 12"/>
    <property type="match status" value="1"/>
</dbReference>
<comment type="caution">
    <text evidence="7">The sequence shown here is derived from an EMBL/GenBank/DDBJ whole genome shotgun (WGS) entry which is preliminary data.</text>
</comment>
<evidence type="ECO:0000256" key="6">
    <source>
        <dbReference type="SAM" id="MobiDB-lite"/>
    </source>
</evidence>
<organism evidence="7 8">
    <name type="scientific">Genlisea aurea</name>
    <dbReference type="NCBI Taxonomy" id="192259"/>
    <lineage>
        <taxon>Eukaryota</taxon>
        <taxon>Viridiplantae</taxon>
        <taxon>Streptophyta</taxon>
        <taxon>Embryophyta</taxon>
        <taxon>Tracheophyta</taxon>
        <taxon>Spermatophyta</taxon>
        <taxon>Magnoliopsida</taxon>
        <taxon>eudicotyledons</taxon>
        <taxon>Gunneridae</taxon>
        <taxon>Pentapetalae</taxon>
        <taxon>asterids</taxon>
        <taxon>lamiids</taxon>
        <taxon>Lamiales</taxon>
        <taxon>Lentibulariaceae</taxon>
        <taxon>Genlisea</taxon>
    </lineage>
</organism>
<keyword evidence="3 5" id="KW-0175">Coiled coil</keyword>
<dbReference type="Proteomes" id="UP000015453">
    <property type="component" value="Unassembled WGS sequence"/>
</dbReference>
<dbReference type="PANTHER" id="PTHR14577:SF0">
    <property type="entry name" value="NUCLEOLAR PROTEIN 12"/>
    <property type="match status" value="1"/>
</dbReference>
<name>S8D2D7_9LAMI</name>
<evidence type="ECO:0000256" key="5">
    <source>
        <dbReference type="SAM" id="Coils"/>
    </source>
</evidence>
<reference evidence="7 8" key="1">
    <citation type="journal article" date="2013" name="BMC Genomics">
        <title>The miniature genome of a carnivorous plant Genlisea aurea contains a low number of genes and short non-coding sequences.</title>
        <authorList>
            <person name="Leushkin E.V."/>
            <person name="Sutormin R.A."/>
            <person name="Nabieva E.R."/>
            <person name="Penin A.A."/>
            <person name="Kondrashov A.S."/>
            <person name="Logacheva M.D."/>
        </authorList>
    </citation>
    <scope>NUCLEOTIDE SEQUENCE [LARGE SCALE GENOMIC DNA]</scope>
</reference>
<comment type="similarity">
    <text evidence="2">Belongs to the RRP17 family.</text>
</comment>
<dbReference type="InterPro" id="IPR019186">
    <property type="entry name" value="Nucleolar_protein_12"/>
</dbReference>
<proteinExistence type="inferred from homology"/>
<gene>
    <name evidence="7" type="ORF">M569_00888</name>
</gene>
<dbReference type="GO" id="GO:0019843">
    <property type="term" value="F:rRNA binding"/>
    <property type="evidence" value="ECO:0007669"/>
    <property type="project" value="TreeGrafter"/>
</dbReference>
<dbReference type="EMBL" id="AUSU01000265">
    <property type="protein sequence ID" value="EPS73869.1"/>
    <property type="molecule type" value="Genomic_DNA"/>
</dbReference>
<sequence length="139" mass="15933">MEVPAEDGGSGSIHVRSRTIKKRALRNKSISVSFDEKDLKDYVCGFHKRKKKRRREAVQKQEEAERRKRIELRKKRKLERDFAVYGEAGKPPPDPDMEGDCEEVDDDDDDDGEAVPSISGTVEYDTSDMQIMVRTSEIS</sequence>
<keyword evidence="8" id="KW-1185">Reference proteome</keyword>
<feature type="region of interest" description="Disordered" evidence="6">
    <location>
        <begin position="81"/>
        <end position="123"/>
    </location>
</feature>